<dbReference type="AlphaFoldDB" id="A0A1V9YY03"/>
<dbReference type="InterPro" id="IPR029063">
    <property type="entry name" value="SAM-dependent_MTases_sf"/>
</dbReference>
<feature type="domain" description="25S rRNA (uridine-N(3))-methyltransferase BMT5-like" evidence="1">
    <location>
        <begin position="34"/>
        <end position="197"/>
    </location>
</feature>
<keyword evidence="3" id="KW-1185">Reference proteome</keyword>
<sequence length="335" mass="37437">MLRGTRIAALCYHTRALSSALDINPNLCHTLKILIVGDGNFSYSVAIAKAFNALSITATSLDTKQELLAMYPTASQNLLTLKKIPTIQVRHGIDATKLASYDLPMFDRIVFNFPHSYEANGTRHNKISNHRRLLLNFLLSCQSVLATQGQVWIALCAGQGGTFAEEIKRLHGDTWQIEQCAANANMLVTNVTRFPLDTLTALGYESTGYRKDAKGFYTHSSLYHVLSRPGNGITALYPLKWCRDMSFWAKNDILDTFPTLVQDAIVSWLQADYQVDGIDCIDTYTCMKRKQTSFCFRINISTKIRALSEKDVALVFGKLGVYIESLGLGEYRAPK</sequence>
<dbReference type="GO" id="GO:0070042">
    <property type="term" value="F:rRNA (uridine-N3-)-methyltransferase activity"/>
    <property type="evidence" value="ECO:0007669"/>
    <property type="project" value="InterPro"/>
</dbReference>
<dbReference type="Proteomes" id="UP000243217">
    <property type="component" value="Unassembled WGS sequence"/>
</dbReference>
<dbReference type="PANTHER" id="PTHR11538:SF26">
    <property type="entry name" value="FERREDOXIN-FOLD ANTICODON-BINDING DOMAIN-CONTAINING PROTEIN 1"/>
    <property type="match status" value="1"/>
</dbReference>
<dbReference type="SUPFAM" id="SSF53335">
    <property type="entry name" value="S-adenosyl-L-methionine-dependent methyltransferases"/>
    <property type="match status" value="1"/>
</dbReference>
<dbReference type="InterPro" id="IPR019446">
    <property type="entry name" value="BMT5-like"/>
</dbReference>
<dbReference type="Pfam" id="PF10354">
    <property type="entry name" value="BMT5-like"/>
    <property type="match status" value="1"/>
</dbReference>
<dbReference type="STRING" id="74557.A0A1V9YY03"/>
<name>A0A1V9YY03_9STRA</name>
<dbReference type="OrthoDB" id="273345at2759"/>
<protein>
    <recommendedName>
        <fullName evidence="1">25S rRNA (uridine-N(3))-methyltransferase BMT5-like domain-containing protein</fullName>
    </recommendedName>
</protein>
<dbReference type="InterPro" id="IPR036690">
    <property type="entry name" value="Fdx_antiC-bd_sf"/>
</dbReference>
<dbReference type="EMBL" id="JNBS01002524">
    <property type="protein sequence ID" value="OQR90537.1"/>
    <property type="molecule type" value="Genomic_DNA"/>
</dbReference>
<dbReference type="Gene3D" id="3.30.70.380">
    <property type="entry name" value="Ferrodoxin-fold anticodon-binding domain"/>
    <property type="match status" value="1"/>
</dbReference>
<evidence type="ECO:0000313" key="3">
    <source>
        <dbReference type="Proteomes" id="UP000243217"/>
    </source>
</evidence>
<dbReference type="GO" id="GO:0070475">
    <property type="term" value="P:rRNA base methylation"/>
    <property type="evidence" value="ECO:0007669"/>
    <property type="project" value="InterPro"/>
</dbReference>
<organism evidence="2 3">
    <name type="scientific">Thraustotheca clavata</name>
    <dbReference type="NCBI Taxonomy" id="74557"/>
    <lineage>
        <taxon>Eukaryota</taxon>
        <taxon>Sar</taxon>
        <taxon>Stramenopiles</taxon>
        <taxon>Oomycota</taxon>
        <taxon>Saprolegniomycetes</taxon>
        <taxon>Saprolegniales</taxon>
        <taxon>Achlyaceae</taxon>
        <taxon>Thraustotheca</taxon>
    </lineage>
</organism>
<evidence type="ECO:0000259" key="1">
    <source>
        <dbReference type="Pfam" id="PF10354"/>
    </source>
</evidence>
<dbReference type="PANTHER" id="PTHR11538">
    <property type="entry name" value="PHENYLALANYL-TRNA SYNTHETASE"/>
    <property type="match status" value="1"/>
</dbReference>
<evidence type="ECO:0000313" key="2">
    <source>
        <dbReference type="EMBL" id="OQR90537.1"/>
    </source>
</evidence>
<gene>
    <name evidence="2" type="ORF">THRCLA_09295</name>
</gene>
<dbReference type="GO" id="GO:0005737">
    <property type="term" value="C:cytoplasm"/>
    <property type="evidence" value="ECO:0007669"/>
    <property type="project" value="TreeGrafter"/>
</dbReference>
<dbReference type="Gene3D" id="3.40.50.150">
    <property type="entry name" value="Vaccinia Virus protein VP39"/>
    <property type="match status" value="1"/>
</dbReference>
<proteinExistence type="predicted"/>
<comment type="caution">
    <text evidence="2">The sequence shown here is derived from an EMBL/GenBank/DDBJ whole genome shotgun (WGS) entry which is preliminary data.</text>
</comment>
<accession>A0A1V9YY03</accession>
<reference evidence="2 3" key="1">
    <citation type="journal article" date="2014" name="Genome Biol. Evol.">
        <title>The secreted proteins of Achlya hypogyna and Thraustotheca clavata identify the ancestral oomycete secretome and reveal gene acquisitions by horizontal gene transfer.</title>
        <authorList>
            <person name="Misner I."/>
            <person name="Blouin N."/>
            <person name="Leonard G."/>
            <person name="Richards T.A."/>
            <person name="Lane C.E."/>
        </authorList>
    </citation>
    <scope>NUCLEOTIDE SEQUENCE [LARGE SCALE GENOMIC DNA]</scope>
    <source>
        <strain evidence="2 3">ATCC 34112</strain>
    </source>
</reference>